<dbReference type="SUPFAM" id="SSF63491">
    <property type="entry name" value="BAG domain"/>
    <property type="match status" value="1"/>
</dbReference>
<keyword evidence="1" id="KW-0472">Membrane</keyword>
<sequence length="253" mass="29345">MNSLLYWILFSVLVSLLVIFISCIVFNIIFDNCLTSPEDRSKMYSGKSEDENRRLSKYQFERNDVEDLTRIQGDFKTILPKLTITNEVSTAGVDRLLKRKEIKPEDATVSSLSDINEEEASKSIDDVCSESVRSTTSAYSITTEDIEHDFKISKGVSRSVDDLEFCDPRAIDFLKDIERIKEDTRNAEREVDYFVGNTNSVKFYEINEKFLKLMITLSNIVCDTEELRRKKSETLEFIESCQRKLKEKVKENF</sequence>
<dbReference type="Proteomes" id="UP001162164">
    <property type="component" value="Unassembled WGS sequence"/>
</dbReference>
<evidence type="ECO:0000256" key="1">
    <source>
        <dbReference type="SAM" id="Phobius"/>
    </source>
</evidence>
<comment type="caution">
    <text evidence="2">The sequence shown here is derived from an EMBL/GenBank/DDBJ whole genome shotgun (WGS) entry which is preliminary data.</text>
</comment>
<accession>A0ABQ9JNE1</accession>
<feature type="transmembrane region" description="Helical" evidence="1">
    <location>
        <begin position="6"/>
        <end position="30"/>
    </location>
</feature>
<gene>
    <name evidence="2" type="ORF">NQ317_015836</name>
</gene>
<dbReference type="InterPro" id="IPR036533">
    <property type="entry name" value="BAG_dom_sf"/>
</dbReference>
<keyword evidence="3" id="KW-1185">Reference proteome</keyword>
<protein>
    <submittedName>
        <fullName evidence="2">Uncharacterized protein</fullName>
    </submittedName>
</protein>
<keyword evidence="1" id="KW-1133">Transmembrane helix</keyword>
<dbReference type="EMBL" id="JAPWTJ010000342">
    <property type="protein sequence ID" value="KAJ8979406.1"/>
    <property type="molecule type" value="Genomic_DNA"/>
</dbReference>
<name>A0ABQ9JNE1_9CUCU</name>
<organism evidence="2 3">
    <name type="scientific">Molorchus minor</name>
    <dbReference type="NCBI Taxonomy" id="1323400"/>
    <lineage>
        <taxon>Eukaryota</taxon>
        <taxon>Metazoa</taxon>
        <taxon>Ecdysozoa</taxon>
        <taxon>Arthropoda</taxon>
        <taxon>Hexapoda</taxon>
        <taxon>Insecta</taxon>
        <taxon>Pterygota</taxon>
        <taxon>Neoptera</taxon>
        <taxon>Endopterygota</taxon>
        <taxon>Coleoptera</taxon>
        <taxon>Polyphaga</taxon>
        <taxon>Cucujiformia</taxon>
        <taxon>Chrysomeloidea</taxon>
        <taxon>Cerambycidae</taxon>
        <taxon>Lamiinae</taxon>
        <taxon>Monochamini</taxon>
        <taxon>Molorchus</taxon>
    </lineage>
</organism>
<reference evidence="2" key="1">
    <citation type="journal article" date="2023" name="Insect Mol. Biol.">
        <title>Genome sequencing provides insights into the evolution of gene families encoding plant cell wall-degrading enzymes in longhorned beetles.</title>
        <authorList>
            <person name="Shin N.R."/>
            <person name="Okamura Y."/>
            <person name="Kirsch R."/>
            <person name="Pauchet Y."/>
        </authorList>
    </citation>
    <scope>NUCLEOTIDE SEQUENCE</scope>
    <source>
        <strain evidence="2">MMC_N1</strain>
    </source>
</reference>
<evidence type="ECO:0000313" key="2">
    <source>
        <dbReference type="EMBL" id="KAJ8979406.1"/>
    </source>
</evidence>
<keyword evidence="1" id="KW-0812">Transmembrane</keyword>
<dbReference type="Gene3D" id="1.20.58.120">
    <property type="entry name" value="BAG domain"/>
    <property type="match status" value="1"/>
</dbReference>
<proteinExistence type="predicted"/>
<evidence type="ECO:0000313" key="3">
    <source>
        <dbReference type="Proteomes" id="UP001162164"/>
    </source>
</evidence>